<dbReference type="SUPFAM" id="SSF56762">
    <property type="entry name" value="HydB/Nqo4-like"/>
    <property type="match status" value="1"/>
</dbReference>
<organism evidence="1 2">
    <name type="scientific">Streptococcus pasteurianus</name>
    <dbReference type="NCBI Taxonomy" id="197614"/>
    <lineage>
        <taxon>Bacteria</taxon>
        <taxon>Bacillati</taxon>
        <taxon>Bacillota</taxon>
        <taxon>Bacilli</taxon>
        <taxon>Lactobacillales</taxon>
        <taxon>Streptococcaceae</taxon>
        <taxon>Streptococcus</taxon>
    </lineage>
</organism>
<evidence type="ECO:0000313" key="2">
    <source>
        <dbReference type="Proteomes" id="UP001237917"/>
    </source>
</evidence>
<dbReference type="PANTHER" id="PTHR43485">
    <property type="entry name" value="HYDROGENASE-4 COMPONENT G"/>
    <property type="match status" value="1"/>
</dbReference>
<dbReference type="SUPFAM" id="SSF143243">
    <property type="entry name" value="Nqo5-like"/>
    <property type="match status" value="1"/>
</dbReference>
<protein>
    <recommendedName>
        <fullName evidence="3">Hydrogenase large subunit</fullName>
    </recommendedName>
</protein>
<dbReference type="InterPro" id="IPR029014">
    <property type="entry name" value="NiFe-Hase_large"/>
</dbReference>
<dbReference type="EMBL" id="JASOPU010000231">
    <property type="protein sequence ID" value="MDK7294172.1"/>
    <property type="molecule type" value="Genomic_DNA"/>
</dbReference>
<proteinExistence type="predicted"/>
<dbReference type="InterPro" id="IPR014029">
    <property type="entry name" value="NADH_UbQ_OxRdtase_49kDa_CS"/>
</dbReference>
<comment type="caution">
    <text evidence="1">The sequence shown here is derived from an EMBL/GenBank/DDBJ whole genome shotgun (WGS) entry which is preliminary data.</text>
</comment>
<gene>
    <name evidence="1" type="ORF">QP487_12200</name>
</gene>
<dbReference type="GO" id="GO:0016651">
    <property type="term" value="F:oxidoreductase activity, acting on NAD(P)H"/>
    <property type="evidence" value="ECO:0007669"/>
    <property type="project" value="InterPro"/>
</dbReference>
<dbReference type="PANTHER" id="PTHR43485:SF1">
    <property type="entry name" value="FORMATE HYDROGENLYASE SUBUNIT 5-RELATED"/>
    <property type="match status" value="1"/>
</dbReference>
<dbReference type="InterPro" id="IPR037232">
    <property type="entry name" value="NADH_quin_OxRdtase_su_C/D-like"/>
</dbReference>
<evidence type="ECO:0000313" key="1">
    <source>
        <dbReference type="EMBL" id="MDK7294172.1"/>
    </source>
</evidence>
<feature type="non-terminal residue" evidence="1">
    <location>
        <position position="95"/>
    </location>
</feature>
<dbReference type="PROSITE" id="PS00535">
    <property type="entry name" value="COMPLEX1_49K"/>
    <property type="match status" value="1"/>
</dbReference>
<feature type="non-terminal residue" evidence="1">
    <location>
        <position position="1"/>
    </location>
</feature>
<sequence length="95" mass="11117">LPDDWPDELYPLRKDSMDYRQRPAPTTDAETYEFINELGDKKNNVVPIGPLHVTSDEPGHFRLFVDGENIIDADYRLFYVHRGMEKLAETRMGYN</sequence>
<dbReference type="Gene3D" id="1.10.645.10">
    <property type="entry name" value="Cytochrome-c3 Hydrogenase, chain B"/>
    <property type="match status" value="1"/>
</dbReference>
<accession>A0AAW6YJB1</accession>
<evidence type="ECO:0008006" key="3">
    <source>
        <dbReference type="Google" id="ProtNLM"/>
    </source>
</evidence>
<dbReference type="InterPro" id="IPR052197">
    <property type="entry name" value="ComplexI_49kDa-like"/>
</dbReference>
<reference evidence="1" key="1">
    <citation type="submission" date="2023-05" db="EMBL/GenBank/DDBJ databases">
        <title>Cataloging the Phylogenetic Diversity of Human Bladder Bacteria.</title>
        <authorList>
            <person name="Du J."/>
        </authorList>
    </citation>
    <scope>NUCLEOTIDE SEQUENCE</scope>
    <source>
        <strain evidence="1">UMB0765</strain>
    </source>
</reference>
<dbReference type="Proteomes" id="UP001237917">
    <property type="component" value="Unassembled WGS sequence"/>
</dbReference>
<name>A0AAW6YJB1_9STRE</name>
<dbReference type="AlphaFoldDB" id="A0AAW6YJB1"/>